<feature type="domain" description="NET" evidence="6">
    <location>
        <begin position="292"/>
        <end position="374"/>
    </location>
</feature>
<feature type="region of interest" description="Disordered" evidence="4">
    <location>
        <begin position="372"/>
        <end position="505"/>
    </location>
</feature>
<evidence type="ECO:0000313" key="7">
    <source>
        <dbReference type="EMBL" id="KMZ61901.1"/>
    </source>
</evidence>
<dbReference type="InterPro" id="IPR052442">
    <property type="entry name" value="Env_Response_Regulator"/>
</dbReference>
<feature type="compositionally biased region" description="Low complexity" evidence="4">
    <location>
        <begin position="436"/>
        <end position="459"/>
    </location>
</feature>
<accession>A0A0K9NYL2</accession>
<keyword evidence="8" id="KW-1185">Reference proteome</keyword>
<feature type="compositionally biased region" description="Polar residues" evidence="4">
    <location>
        <begin position="389"/>
        <end position="400"/>
    </location>
</feature>
<evidence type="ECO:0000256" key="1">
    <source>
        <dbReference type="ARBA" id="ARBA00023117"/>
    </source>
</evidence>
<dbReference type="InterPro" id="IPR036427">
    <property type="entry name" value="Bromodomain-like_sf"/>
</dbReference>
<dbReference type="STRING" id="29655.A0A0K9NYL2"/>
<evidence type="ECO:0000259" key="5">
    <source>
        <dbReference type="PROSITE" id="PS50014"/>
    </source>
</evidence>
<feature type="coiled-coil region" evidence="3">
    <location>
        <begin position="567"/>
        <end position="605"/>
    </location>
</feature>
<sequence length="720" mass="80805">MMGKTQKFSKSFVPDYRHAVETVGESDGFGSIGRADSEDSCTPKRKRISSIILGRSNVFNIPSYVISLSSMPVEERKNLVKRLRTEVEQIQLLQKKVLSMSNNGIPISTTSRDGNNMSKKSSAASQLKRDFSGRFESVKRAPIHVSESNEQLLKKCEALLKRLLAHKNAVAFKEPVDPVRLGIPDYFSIISEPMDLGTVMKKLNTGAYSNPCAFASDVRLTFNNAKTYNSADNLYHKMADVLSKLFEARWKTIERSMSAPESMGTRIREAPKPAQQGKKKKIPEIVTPVVSSVNKEVVKKKETEEDRHYVHRVIESLNEELPEHIQAFLGKHTDTGNLTNDEEIEIDIDSLGDDILFQLRKLLDDHCKDLKSSNKKKENQRPVEVLNESGLSNSSMNPSKVNEPIEEDVDIDGNDHPITNYPPVEIEKDIRNSRYSSSSSSSSESSSSSSDSDSASSSENQSETVKDFALTRDVMGPVKFNETQDQEKSDVMNPNDSNNLPDQNAQSISLTEGSFADGANQEGENALSEQQVLPEKRIRMALLKNRFADTILKAREKTFSKVENGDPEKLRREKEELERQKRQAKARIQAEAKAAEEVRRQVEVAAAIEAKRKREVDREAARQALMKIEKTVEMNENSQFLKDLELLKSTSHPEQLLTSTIETSPDQSQDCMGGFKFDGSNPLEQLGLYMKDDDEEDDEIEIKSDNNILVPPSVPNPRTD</sequence>
<feature type="domain" description="Bromo" evidence="5">
    <location>
        <begin position="164"/>
        <end position="236"/>
    </location>
</feature>
<dbReference type="OrthoDB" id="21449at2759"/>
<dbReference type="Gene3D" id="1.20.1270.220">
    <property type="match status" value="1"/>
</dbReference>
<evidence type="ECO:0000259" key="6">
    <source>
        <dbReference type="PROSITE" id="PS51525"/>
    </source>
</evidence>
<dbReference type="OMA" id="DIVAGCD"/>
<comment type="caution">
    <text evidence="7">The sequence shown here is derived from an EMBL/GenBank/DDBJ whole genome shotgun (WGS) entry which is preliminary data.</text>
</comment>
<dbReference type="Pfam" id="PF00439">
    <property type="entry name" value="Bromodomain"/>
    <property type="match status" value="1"/>
</dbReference>
<feature type="region of interest" description="Disordered" evidence="4">
    <location>
        <begin position="692"/>
        <end position="720"/>
    </location>
</feature>
<dbReference type="PANTHER" id="PTHR46136">
    <property type="entry name" value="TRANSCRIPTION FACTOR GTE8"/>
    <property type="match status" value="1"/>
</dbReference>
<dbReference type="InterPro" id="IPR027353">
    <property type="entry name" value="NET_dom"/>
</dbReference>
<dbReference type="Proteomes" id="UP000036987">
    <property type="component" value="Unassembled WGS sequence"/>
</dbReference>
<dbReference type="EMBL" id="LFYR01001430">
    <property type="protein sequence ID" value="KMZ61901.1"/>
    <property type="molecule type" value="Genomic_DNA"/>
</dbReference>
<name>A0A0K9NYL2_ZOSMR</name>
<evidence type="ECO:0000313" key="8">
    <source>
        <dbReference type="Proteomes" id="UP000036987"/>
    </source>
</evidence>
<dbReference type="AlphaFoldDB" id="A0A0K9NYL2"/>
<dbReference type="SMART" id="SM00297">
    <property type="entry name" value="BROMO"/>
    <property type="match status" value="1"/>
</dbReference>
<dbReference type="SUPFAM" id="SSF47370">
    <property type="entry name" value="Bromodomain"/>
    <property type="match status" value="1"/>
</dbReference>
<dbReference type="PROSITE" id="PS50014">
    <property type="entry name" value="BROMODOMAIN_2"/>
    <property type="match status" value="1"/>
</dbReference>
<dbReference type="PRINTS" id="PR00503">
    <property type="entry name" value="BROMODOMAIN"/>
</dbReference>
<evidence type="ECO:0000256" key="3">
    <source>
        <dbReference type="SAM" id="Coils"/>
    </source>
</evidence>
<keyword evidence="1 2" id="KW-0103">Bromodomain</keyword>
<feature type="compositionally biased region" description="Basic and acidic residues" evidence="4">
    <location>
        <begin position="372"/>
        <end position="381"/>
    </location>
</feature>
<reference evidence="8" key="1">
    <citation type="journal article" date="2016" name="Nature">
        <title>The genome of the seagrass Zostera marina reveals angiosperm adaptation to the sea.</title>
        <authorList>
            <person name="Olsen J.L."/>
            <person name="Rouze P."/>
            <person name="Verhelst B."/>
            <person name="Lin Y.-C."/>
            <person name="Bayer T."/>
            <person name="Collen J."/>
            <person name="Dattolo E."/>
            <person name="De Paoli E."/>
            <person name="Dittami S."/>
            <person name="Maumus F."/>
            <person name="Michel G."/>
            <person name="Kersting A."/>
            <person name="Lauritano C."/>
            <person name="Lohaus R."/>
            <person name="Toepel M."/>
            <person name="Tonon T."/>
            <person name="Vanneste K."/>
            <person name="Amirebrahimi M."/>
            <person name="Brakel J."/>
            <person name="Bostroem C."/>
            <person name="Chovatia M."/>
            <person name="Grimwood J."/>
            <person name="Jenkins J.W."/>
            <person name="Jueterbock A."/>
            <person name="Mraz A."/>
            <person name="Stam W.T."/>
            <person name="Tice H."/>
            <person name="Bornberg-Bauer E."/>
            <person name="Green P.J."/>
            <person name="Pearson G.A."/>
            <person name="Procaccini G."/>
            <person name="Duarte C.M."/>
            <person name="Schmutz J."/>
            <person name="Reusch T.B.H."/>
            <person name="Van de Peer Y."/>
        </authorList>
    </citation>
    <scope>NUCLEOTIDE SEQUENCE [LARGE SCALE GENOMIC DNA]</scope>
    <source>
        <strain evidence="8">cv. Finnish</strain>
    </source>
</reference>
<feature type="region of interest" description="Disordered" evidence="4">
    <location>
        <begin position="105"/>
        <end position="127"/>
    </location>
</feature>
<dbReference type="Gene3D" id="1.20.920.10">
    <property type="entry name" value="Bromodomain-like"/>
    <property type="match status" value="1"/>
</dbReference>
<gene>
    <name evidence="7" type="ORF">ZOSMA_4G01910</name>
</gene>
<proteinExistence type="predicted"/>
<dbReference type="InterPro" id="IPR038336">
    <property type="entry name" value="NET_sf"/>
</dbReference>
<protein>
    <submittedName>
        <fullName evidence="7">Putative Bromodomain-containing protein</fullName>
    </submittedName>
</protein>
<dbReference type="PANTHER" id="PTHR46136:SF1">
    <property type="entry name" value="TRANSCRIPTION FACTOR GTE11-RELATED"/>
    <property type="match status" value="1"/>
</dbReference>
<organism evidence="7 8">
    <name type="scientific">Zostera marina</name>
    <name type="common">Eelgrass</name>
    <dbReference type="NCBI Taxonomy" id="29655"/>
    <lineage>
        <taxon>Eukaryota</taxon>
        <taxon>Viridiplantae</taxon>
        <taxon>Streptophyta</taxon>
        <taxon>Embryophyta</taxon>
        <taxon>Tracheophyta</taxon>
        <taxon>Spermatophyta</taxon>
        <taxon>Magnoliopsida</taxon>
        <taxon>Liliopsida</taxon>
        <taxon>Zosteraceae</taxon>
        <taxon>Zostera</taxon>
    </lineage>
</organism>
<dbReference type="PROSITE" id="PS51525">
    <property type="entry name" value="NET"/>
    <property type="match status" value="1"/>
</dbReference>
<dbReference type="InterPro" id="IPR001487">
    <property type="entry name" value="Bromodomain"/>
</dbReference>
<feature type="compositionally biased region" description="Polar residues" evidence="4">
    <location>
        <begin position="105"/>
        <end position="125"/>
    </location>
</feature>
<feature type="compositionally biased region" description="Polar residues" evidence="4">
    <location>
        <begin position="660"/>
        <end position="670"/>
    </location>
</feature>
<keyword evidence="3" id="KW-0175">Coiled coil</keyword>
<evidence type="ECO:0000256" key="4">
    <source>
        <dbReference type="SAM" id="MobiDB-lite"/>
    </source>
</evidence>
<dbReference type="Pfam" id="PF17035">
    <property type="entry name" value="BET"/>
    <property type="match status" value="1"/>
</dbReference>
<feature type="compositionally biased region" description="Polar residues" evidence="4">
    <location>
        <begin position="492"/>
        <end position="505"/>
    </location>
</feature>
<evidence type="ECO:0000256" key="2">
    <source>
        <dbReference type="PROSITE-ProRule" id="PRU00035"/>
    </source>
</evidence>
<feature type="region of interest" description="Disordered" evidence="4">
    <location>
        <begin position="660"/>
        <end position="679"/>
    </location>
</feature>